<dbReference type="InterPro" id="IPR006620">
    <property type="entry name" value="Pro_4_hyd_alph"/>
</dbReference>
<evidence type="ECO:0000256" key="7">
    <source>
        <dbReference type="ARBA" id="ARBA00022824"/>
    </source>
</evidence>
<keyword evidence="15" id="KW-0732">Signal</keyword>
<dbReference type="PANTHER" id="PTHR10869:SF102">
    <property type="entry name" value="PROLYL 4-HYDROXYLASE 12-RELATED"/>
    <property type="match status" value="1"/>
</dbReference>
<organism evidence="17 18">
    <name type="scientific">Carnegiea gigantea</name>
    <dbReference type="NCBI Taxonomy" id="171969"/>
    <lineage>
        <taxon>Eukaryota</taxon>
        <taxon>Viridiplantae</taxon>
        <taxon>Streptophyta</taxon>
        <taxon>Embryophyta</taxon>
        <taxon>Tracheophyta</taxon>
        <taxon>Spermatophyta</taxon>
        <taxon>Magnoliopsida</taxon>
        <taxon>eudicotyledons</taxon>
        <taxon>Gunneridae</taxon>
        <taxon>Pentapetalae</taxon>
        <taxon>Caryophyllales</taxon>
        <taxon>Cactineae</taxon>
        <taxon>Cactaceae</taxon>
        <taxon>Cactoideae</taxon>
        <taxon>Echinocereeae</taxon>
        <taxon>Carnegiea</taxon>
    </lineage>
</organism>
<accession>A0A9Q1K4P5</accession>
<reference evidence="17" key="1">
    <citation type="submission" date="2022-04" db="EMBL/GenBank/DDBJ databases">
        <title>Carnegiea gigantea Genome sequencing and assembly v2.</title>
        <authorList>
            <person name="Copetti D."/>
            <person name="Sanderson M.J."/>
            <person name="Burquez A."/>
            <person name="Wojciechowski M.F."/>
        </authorList>
    </citation>
    <scope>NUCLEOTIDE SEQUENCE</scope>
    <source>
        <strain evidence="17">SGP5-SGP5p</strain>
        <tissue evidence="17">Aerial part</tissue>
    </source>
</reference>
<feature type="signal peptide" evidence="15">
    <location>
        <begin position="1"/>
        <end position="22"/>
    </location>
</feature>
<dbReference type="Gene3D" id="2.60.120.620">
    <property type="entry name" value="q2cbj1_9rhob like domain"/>
    <property type="match status" value="1"/>
</dbReference>
<keyword evidence="12" id="KW-0408">Iron</keyword>
<evidence type="ECO:0000313" key="17">
    <source>
        <dbReference type="EMBL" id="KAJ8437216.1"/>
    </source>
</evidence>
<name>A0A9Q1K4P5_9CARY</name>
<gene>
    <name evidence="17" type="ORF">Cgig2_012485</name>
</gene>
<dbReference type="SMART" id="SM00702">
    <property type="entry name" value="P4Hc"/>
    <property type="match status" value="1"/>
</dbReference>
<dbReference type="PANTHER" id="PTHR10869">
    <property type="entry name" value="PROLYL 4-HYDROXYLASE ALPHA SUBUNIT"/>
    <property type="match status" value="1"/>
</dbReference>
<evidence type="ECO:0000256" key="14">
    <source>
        <dbReference type="ARBA" id="ARBA00049169"/>
    </source>
</evidence>
<dbReference type="GO" id="GO:0031418">
    <property type="term" value="F:L-ascorbic acid binding"/>
    <property type="evidence" value="ECO:0007669"/>
    <property type="project" value="InterPro"/>
</dbReference>
<keyword evidence="6" id="KW-0479">Metal-binding</keyword>
<evidence type="ECO:0000256" key="5">
    <source>
        <dbReference type="ARBA" id="ARBA00022692"/>
    </source>
</evidence>
<evidence type="ECO:0000256" key="9">
    <source>
        <dbReference type="ARBA" id="ARBA00022968"/>
    </source>
</evidence>
<dbReference type="InterPro" id="IPR003582">
    <property type="entry name" value="ShKT_dom"/>
</dbReference>
<sequence>MALLLPVFILVACTIPFSSSSAQISRKELRRTELNEENLSTPSIHYGRLDPSRVVQLSWQPRGFISDEECDHLISLAREKKEATTQETGRSMATLDEKNEIVARIEAKMSAWVLLPQENSRSLQVVRYKHEEAKQHYDYFGNKSAWEVGEPLMATLVLYLSNISRGAEISFPESQLKVTGLKSKVWPFSNNHINLLRPIKGNAILFFNVHPNASPDQSSRHVRHPVLEGEMWCATKFFHIRPISGKKTSSKSEDTDCTDEDENCPKWAAIGECQRNPVFMVGSPDYYGTCRKSCNVC</sequence>
<dbReference type="SMART" id="SM00254">
    <property type="entry name" value="ShKT"/>
    <property type="match status" value="1"/>
</dbReference>
<feature type="chain" id="PRO_5040294939" description="procollagen-proline 4-dioxygenase" evidence="15">
    <location>
        <begin position="23"/>
        <end position="297"/>
    </location>
</feature>
<keyword evidence="9" id="KW-0735">Signal-anchor</keyword>
<comment type="caution">
    <text evidence="17">The sequence shown here is derived from an EMBL/GenBank/DDBJ whole genome shotgun (WGS) entry which is preliminary data.</text>
</comment>
<dbReference type="GO" id="GO:0004656">
    <property type="term" value="F:procollagen-proline 4-dioxygenase activity"/>
    <property type="evidence" value="ECO:0007669"/>
    <property type="project" value="UniProtKB-EC"/>
</dbReference>
<dbReference type="EC" id="1.14.11.2" evidence="4"/>
<keyword evidence="13" id="KW-0472">Membrane</keyword>
<evidence type="ECO:0000313" key="18">
    <source>
        <dbReference type="Proteomes" id="UP001153076"/>
    </source>
</evidence>
<keyword evidence="7" id="KW-0256">Endoplasmic reticulum</keyword>
<dbReference type="InterPro" id="IPR044862">
    <property type="entry name" value="Pro_4_hyd_alph_FE2OG_OXY"/>
</dbReference>
<evidence type="ECO:0000256" key="11">
    <source>
        <dbReference type="ARBA" id="ARBA00023002"/>
    </source>
</evidence>
<keyword evidence="18" id="KW-1185">Reference proteome</keyword>
<dbReference type="Pfam" id="PF01549">
    <property type="entry name" value="ShK"/>
    <property type="match status" value="1"/>
</dbReference>
<dbReference type="Proteomes" id="UP001153076">
    <property type="component" value="Unassembled WGS sequence"/>
</dbReference>
<evidence type="ECO:0000256" key="3">
    <source>
        <dbReference type="ARBA" id="ARBA00006511"/>
    </source>
</evidence>
<comment type="subcellular location">
    <subcellularLocation>
        <location evidence="2">Endoplasmic reticulum membrane</location>
        <topology evidence="2">Single-pass type II membrane protein</topology>
    </subcellularLocation>
</comment>
<dbReference type="GO" id="GO:0005789">
    <property type="term" value="C:endoplasmic reticulum membrane"/>
    <property type="evidence" value="ECO:0007669"/>
    <property type="project" value="UniProtKB-SubCell"/>
</dbReference>
<comment type="catalytic activity">
    <reaction evidence="14">
        <text>L-prolyl-[collagen] + 2-oxoglutarate + O2 = trans-4-hydroxy-L-prolyl-[collagen] + succinate + CO2</text>
        <dbReference type="Rhea" id="RHEA:18945"/>
        <dbReference type="Rhea" id="RHEA-COMP:11676"/>
        <dbReference type="Rhea" id="RHEA-COMP:11680"/>
        <dbReference type="ChEBI" id="CHEBI:15379"/>
        <dbReference type="ChEBI" id="CHEBI:16526"/>
        <dbReference type="ChEBI" id="CHEBI:16810"/>
        <dbReference type="ChEBI" id="CHEBI:30031"/>
        <dbReference type="ChEBI" id="CHEBI:50342"/>
        <dbReference type="ChEBI" id="CHEBI:61965"/>
        <dbReference type="EC" id="1.14.11.2"/>
    </reaction>
</comment>
<comment type="similarity">
    <text evidence="3">Belongs to the P4HA family.</text>
</comment>
<keyword evidence="5" id="KW-0812">Transmembrane</keyword>
<evidence type="ECO:0000256" key="13">
    <source>
        <dbReference type="ARBA" id="ARBA00023136"/>
    </source>
</evidence>
<evidence type="ECO:0000256" key="4">
    <source>
        <dbReference type="ARBA" id="ARBA00012269"/>
    </source>
</evidence>
<keyword evidence="8" id="KW-0223">Dioxygenase</keyword>
<evidence type="ECO:0000256" key="1">
    <source>
        <dbReference type="ARBA" id="ARBA00001961"/>
    </source>
</evidence>
<evidence type="ECO:0000256" key="10">
    <source>
        <dbReference type="ARBA" id="ARBA00022989"/>
    </source>
</evidence>
<evidence type="ECO:0000256" key="2">
    <source>
        <dbReference type="ARBA" id="ARBA00004648"/>
    </source>
</evidence>
<dbReference type="OrthoDB" id="420380at2759"/>
<dbReference type="Pfam" id="PF13640">
    <property type="entry name" value="2OG-FeII_Oxy_3"/>
    <property type="match status" value="1"/>
</dbReference>
<evidence type="ECO:0000256" key="6">
    <source>
        <dbReference type="ARBA" id="ARBA00022723"/>
    </source>
</evidence>
<dbReference type="PROSITE" id="PS51670">
    <property type="entry name" value="SHKT"/>
    <property type="match status" value="1"/>
</dbReference>
<dbReference type="GO" id="GO:0005506">
    <property type="term" value="F:iron ion binding"/>
    <property type="evidence" value="ECO:0007669"/>
    <property type="project" value="InterPro"/>
</dbReference>
<dbReference type="EMBL" id="JAKOGI010000311">
    <property type="protein sequence ID" value="KAJ8437216.1"/>
    <property type="molecule type" value="Genomic_DNA"/>
</dbReference>
<protein>
    <recommendedName>
        <fullName evidence="4">procollagen-proline 4-dioxygenase</fullName>
        <ecNumber evidence="4">1.14.11.2</ecNumber>
    </recommendedName>
</protein>
<evidence type="ECO:0000256" key="8">
    <source>
        <dbReference type="ARBA" id="ARBA00022964"/>
    </source>
</evidence>
<dbReference type="AlphaFoldDB" id="A0A9Q1K4P5"/>
<evidence type="ECO:0000259" key="16">
    <source>
        <dbReference type="PROSITE" id="PS51670"/>
    </source>
</evidence>
<keyword evidence="11" id="KW-0560">Oxidoreductase</keyword>
<keyword evidence="10" id="KW-1133">Transmembrane helix</keyword>
<dbReference type="InterPro" id="IPR045054">
    <property type="entry name" value="P4HA-like"/>
</dbReference>
<evidence type="ECO:0000256" key="15">
    <source>
        <dbReference type="SAM" id="SignalP"/>
    </source>
</evidence>
<proteinExistence type="inferred from homology"/>
<evidence type="ECO:0000256" key="12">
    <source>
        <dbReference type="ARBA" id="ARBA00023004"/>
    </source>
</evidence>
<feature type="domain" description="ShKT" evidence="16">
    <location>
        <begin position="257"/>
        <end position="297"/>
    </location>
</feature>
<comment type="cofactor">
    <cofactor evidence="1">
        <name>L-ascorbate</name>
        <dbReference type="ChEBI" id="CHEBI:38290"/>
    </cofactor>
</comment>